<evidence type="ECO:0000256" key="6">
    <source>
        <dbReference type="ARBA" id="ARBA00022692"/>
    </source>
</evidence>
<evidence type="ECO:0000259" key="17">
    <source>
        <dbReference type="PROSITE" id="PS50222"/>
    </source>
</evidence>
<feature type="region of interest" description="Disordered" evidence="15">
    <location>
        <begin position="281"/>
        <end position="311"/>
    </location>
</feature>
<accession>A0A7S4QR92</accession>
<dbReference type="Pfam" id="PF13202">
    <property type="entry name" value="EF-hand_5"/>
    <property type="match status" value="1"/>
</dbReference>
<evidence type="ECO:0000313" key="18">
    <source>
        <dbReference type="EMBL" id="CAE4589799.1"/>
    </source>
</evidence>
<feature type="transmembrane region" description="Helical" evidence="16">
    <location>
        <begin position="387"/>
        <end position="406"/>
    </location>
</feature>
<dbReference type="PROSITE" id="PS50222">
    <property type="entry name" value="EF_HAND_2"/>
    <property type="match status" value="2"/>
</dbReference>
<organism evidence="18">
    <name type="scientific">Alexandrium monilatum</name>
    <dbReference type="NCBI Taxonomy" id="311494"/>
    <lineage>
        <taxon>Eukaryota</taxon>
        <taxon>Sar</taxon>
        <taxon>Alveolata</taxon>
        <taxon>Dinophyceae</taxon>
        <taxon>Gonyaulacales</taxon>
        <taxon>Pyrocystaceae</taxon>
        <taxon>Alexandrium</taxon>
    </lineage>
</organism>
<dbReference type="GO" id="GO:0005509">
    <property type="term" value="F:calcium ion binding"/>
    <property type="evidence" value="ECO:0007669"/>
    <property type="project" value="InterPro"/>
</dbReference>
<evidence type="ECO:0000256" key="12">
    <source>
        <dbReference type="ARBA" id="ARBA00023180"/>
    </source>
</evidence>
<dbReference type="SUPFAM" id="SSF47473">
    <property type="entry name" value="EF-hand"/>
    <property type="match status" value="1"/>
</dbReference>
<dbReference type="InterPro" id="IPR005821">
    <property type="entry name" value="Ion_trans_dom"/>
</dbReference>
<dbReference type="InterPro" id="IPR002048">
    <property type="entry name" value="EF_hand_dom"/>
</dbReference>
<dbReference type="SUPFAM" id="SSF81324">
    <property type="entry name" value="Voltage-gated potassium channels"/>
    <property type="match status" value="1"/>
</dbReference>
<evidence type="ECO:0000256" key="16">
    <source>
        <dbReference type="SAM" id="Phobius"/>
    </source>
</evidence>
<feature type="region of interest" description="Disordered" evidence="15">
    <location>
        <begin position="64"/>
        <end position="111"/>
    </location>
</feature>
<evidence type="ECO:0000256" key="7">
    <source>
        <dbReference type="ARBA" id="ARBA00022837"/>
    </source>
</evidence>
<reference evidence="18" key="1">
    <citation type="submission" date="2021-01" db="EMBL/GenBank/DDBJ databases">
        <authorList>
            <person name="Corre E."/>
            <person name="Pelletier E."/>
            <person name="Niang G."/>
            <person name="Scheremetjew M."/>
            <person name="Finn R."/>
            <person name="Kale V."/>
            <person name="Holt S."/>
            <person name="Cochrane G."/>
            <person name="Meng A."/>
            <person name="Brown T."/>
            <person name="Cohen L."/>
        </authorList>
    </citation>
    <scope>NUCLEOTIDE SEQUENCE</scope>
    <source>
        <strain evidence="18">CCMP3105</strain>
    </source>
</reference>
<sequence length="735" mass="80504">MAEEEALCTAVRNELRRLHAELLQALQEKLDELWRRQQEARARPPPTLLSWLPDKADAGEVLPLQSRLAPPGRSPRTTSPALSGGSGQDSSGPTLQAPGQLPGQMESDEPEVMRPVATLPYGGTSGARPMLSWGTAEDNVAPALQIPGQADVEEGTPIRPASSAAAIPGGPPGQSLRTGTVVSHGGVADATHTPGGSPPHLGRGGSAGSIERAEFRRQLSRKATSKSGFMPLRNPSVGEYLQKLDGMDAEVDQGIPCRPHGKARKDSLLRRKFGLSVEQHYGESHGDPEMQGIVSSTPSSRDGRPTFGRLTKDRSSKTEHALGVGFSRGKTAGLDEASPLQKMALRIVRSLPFETWSLSMLVIASVLNGAQTDYMAMATNIQEESPVFFRVVDLIIFVLFAFETAFRAFAYRRRFFNMWGWGWNLLDVVLVSCQFFEEMFLVWNRAWTSRSSLAPTGLLRTARVLRAVRLLRIFNVVRFAEELRLFASCLLHAASSFAWSFAAVLMMVYVVAVFLTHMTSIALSNSLAAGQQNEAVTQLVKWYGRVPRSVLSLIQGLTGGVDWNELVMPLVDGISPWLGVVFVLYTAFAILVVMNVVSAMFVQQAMEHGKEVQEMQRVRQASRLFKRLDEDQSGLITFMEVEAHLETTEVRSFFKSINVEVTDARVLFDLMDMDGSGALDFEEFLDGCMRLQSPAKALDLVLLMKELEDVLDEACVASAGGGRLARSSLSRQPTV</sequence>
<evidence type="ECO:0000256" key="13">
    <source>
        <dbReference type="ARBA" id="ARBA00023303"/>
    </source>
</evidence>
<dbReference type="InterPro" id="IPR018247">
    <property type="entry name" value="EF_Hand_1_Ca_BS"/>
</dbReference>
<evidence type="ECO:0000256" key="4">
    <source>
        <dbReference type="ARBA" id="ARBA00022568"/>
    </source>
</evidence>
<dbReference type="Gene3D" id="1.10.287.70">
    <property type="match status" value="1"/>
</dbReference>
<keyword evidence="13" id="KW-0407">Ion channel</keyword>
<keyword evidence="5" id="KW-0107">Calcium channel</keyword>
<evidence type="ECO:0000256" key="15">
    <source>
        <dbReference type="SAM" id="MobiDB-lite"/>
    </source>
</evidence>
<dbReference type="InterPro" id="IPR027359">
    <property type="entry name" value="Volt_channel_dom_sf"/>
</dbReference>
<keyword evidence="9 16" id="KW-1133">Transmembrane helix</keyword>
<proteinExistence type="predicted"/>
<evidence type="ECO:0000256" key="10">
    <source>
        <dbReference type="ARBA" id="ARBA00023065"/>
    </source>
</evidence>
<dbReference type="InterPro" id="IPR011992">
    <property type="entry name" value="EF-hand-dom_pair"/>
</dbReference>
<dbReference type="CDD" id="cd00051">
    <property type="entry name" value="EFh"/>
    <property type="match status" value="1"/>
</dbReference>
<keyword evidence="12" id="KW-0325">Glycoprotein</keyword>
<keyword evidence="2" id="KW-0813">Transport</keyword>
<keyword evidence="10" id="KW-0406">Ion transport</keyword>
<dbReference type="PANTHER" id="PTHR45628:SF7">
    <property type="entry name" value="VOLTAGE-DEPENDENT CALCIUM CHANNEL TYPE A SUBUNIT ALPHA-1"/>
    <property type="match status" value="1"/>
</dbReference>
<evidence type="ECO:0000256" key="11">
    <source>
        <dbReference type="ARBA" id="ARBA00023136"/>
    </source>
</evidence>
<feature type="transmembrane region" description="Helical" evidence="16">
    <location>
        <begin position="489"/>
        <end position="515"/>
    </location>
</feature>
<evidence type="ECO:0000256" key="3">
    <source>
        <dbReference type="ARBA" id="ARBA00022553"/>
    </source>
</evidence>
<dbReference type="Gene3D" id="1.20.120.350">
    <property type="entry name" value="Voltage-gated potassium channels. Chain C"/>
    <property type="match status" value="1"/>
</dbReference>
<dbReference type="InterPro" id="IPR050599">
    <property type="entry name" value="VDCC_alpha-1_subunit"/>
</dbReference>
<keyword evidence="11 16" id="KW-0472">Membrane</keyword>
<feature type="transmembrane region" description="Helical" evidence="16">
    <location>
        <begin position="577"/>
        <end position="602"/>
    </location>
</feature>
<keyword evidence="8" id="KW-0851">Voltage-gated channel</keyword>
<dbReference type="EMBL" id="HBNR01034424">
    <property type="protein sequence ID" value="CAE4589799.1"/>
    <property type="molecule type" value="Transcribed_RNA"/>
</dbReference>
<dbReference type="SMART" id="SM00054">
    <property type="entry name" value="EFh"/>
    <property type="match status" value="2"/>
</dbReference>
<keyword evidence="14" id="KW-0175">Coiled coil</keyword>
<dbReference type="Gene3D" id="1.10.238.10">
    <property type="entry name" value="EF-hand"/>
    <property type="match status" value="1"/>
</dbReference>
<feature type="domain" description="EF-hand" evidence="17">
    <location>
        <begin position="659"/>
        <end position="694"/>
    </location>
</feature>
<evidence type="ECO:0000256" key="9">
    <source>
        <dbReference type="ARBA" id="ARBA00022989"/>
    </source>
</evidence>
<evidence type="ECO:0000256" key="8">
    <source>
        <dbReference type="ARBA" id="ARBA00022882"/>
    </source>
</evidence>
<feature type="region of interest" description="Disordered" evidence="15">
    <location>
        <begin position="153"/>
        <end position="209"/>
    </location>
</feature>
<protein>
    <recommendedName>
        <fullName evidence="17">EF-hand domain-containing protein</fullName>
    </recommendedName>
</protein>
<evidence type="ECO:0000256" key="2">
    <source>
        <dbReference type="ARBA" id="ARBA00022448"/>
    </source>
</evidence>
<name>A0A7S4QR92_9DINO</name>
<dbReference type="GO" id="GO:0008331">
    <property type="term" value="F:high voltage-gated calcium channel activity"/>
    <property type="evidence" value="ECO:0007669"/>
    <property type="project" value="TreeGrafter"/>
</dbReference>
<dbReference type="GO" id="GO:0005891">
    <property type="term" value="C:voltage-gated calcium channel complex"/>
    <property type="evidence" value="ECO:0007669"/>
    <property type="project" value="TreeGrafter"/>
</dbReference>
<feature type="coiled-coil region" evidence="14">
    <location>
        <begin position="1"/>
        <end position="43"/>
    </location>
</feature>
<evidence type="ECO:0000256" key="14">
    <source>
        <dbReference type="SAM" id="Coils"/>
    </source>
</evidence>
<dbReference type="GO" id="GO:0098703">
    <property type="term" value="P:calcium ion import across plasma membrane"/>
    <property type="evidence" value="ECO:0007669"/>
    <property type="project" value="TreeGrafter"/>
</dbReference>
<dbReference type="PANTHER" id="PTHR45628">
    <property type="entry name" value="VOLTAGE-DEPENDENT CALCIUM CHANNEL TYPE A SUBUNIT ALPHA-1"/>
    <property type="match status" value="1"/>
</dbReference>
<feature type="domain" description="EF-hand" evidence="17">
    <location>
        <begin position="616"/>
        <end position="651"/>
    </location>
</feature>
<dbReference type="AlphaFoldDB" id="A0A7S4QR92"/>
<keyword evidence="3" id="KW-0597">Phosphoprotein</keyword>
<comment type="subcellular location">
    <subcellularLocation>
        <location evidence="1">Membrane</location>
        <topology evidence="1">Multi-pass membrane protein</topology>
    </subcellularLocation>
</comment>
<keyword evidence="4" id="KW-0109">Calcium transport</keyword>
<dbReference type="Pfam" id="PF00520">
    <property type="entry name" value="Ion_trans"/>
    <property type="match status" value="1"/>
</dbReference>
<keyword evidence="7" id="KW-0106">Calcium</keyword>
<keyword evidence="6 16" id="KW-0812">Transmembrane</keyword>
<evidence type="ECO:0000256" key="1">
    <source>
        <dbReference type="ARBA" id="ARBA00004141"/>
    </source>
</evidence>
<dbReference type="PROSITE" id="PS00018">
    <property type="entry name" value="EF_HAND_1"/>
    <property type="match status" value="2"/>
</dbReference>
<evidence type="ECO:0000256" key="5">
    <source>
        <dbReference type="ARBA" id="ARBA00022673"/>
    </source>
</evidence>
<gene>
    <name evidence="18" type="ORF">AMON00008_LOCUS23627</name>
</gene>